<dbReference type="SUPFAM" id="SSF57850">
    <property type="entry name" value="RING/U-box"/>
    <property type="match status" value="1"/>
</dbReference>
<comment type="pathway">
    <text evidence="3">Protein modification; protein ubiquitination.</text>
</comment>
<dbReference type="GO" id="GO:0008270">
    <property type="term" value="F:zinc ion binding"/>
    <property type="evidence" value="ECO:0007669"/>
    <property type="project" value="UniProtKB-KW"/>
</dbReference>
<dbReference type="AlphaFoldDB" id="A0A183J8L8"/>
<keyword evidence="12" id="KW-0966">Cell projection</keyword>
<dbReference type="GO" id="GO:0005886">
    <property type="term" value="C:plasma membrane"/>
    <property type="evidence" value="ECO:0007669"/>
    <property type="project" value="TreeGrafter"/>
</dbReference>
<comment type="similarity">
    <text evidence="4">Belongs to the RING-Cys relay (RCR) family.</text>
</comment>
<proteinExistence type="inferred from homology"/>
<evidence type="ECO:0000256" key="3">
    <source>
        <dbReference type="ARBA" id="ARBA00004906"/>
    </source>
</evidence>
<organism evidence="17">
    <name type="scientific">Soboliphyme baturini</name>
    <dbReference type="NCBI Taxonomy" id="241478"/>
    <lineage>
        <taxon>Eukaryota</taxon>
        <taxon>Metazoa</taxon>
        <taxon>Ecdysozoa</taxon>
        <taxon>Nematoda</taxon>
        <taxon>Enoplea</taxon>
        <taxon>Dorylaimia</taxon>
        <taxon>Dioctophymatida</taxon>
        <taxon>Dioctophymatoidea</taxon>
        <taxon>Soboliphymatidae</taxon>
        <taxon>Soboliphyme</taxon>
    </lineage>
</organism>
<dbReference type="PROSITE" id="PS50089">
    <property type="entry name" value="ZF_RING_2"/>
    <property type="match status" value="1"/>
</dbReference>
<dbReference type="GO" id="GO:0030424">
    <property type="term" value="C:axon"/>
    <property type="evidence" value="ECO:0007669"/>
    <property type="project" value="UniProtKB-SubCell"/>
</dbReference>
<keyword evidence="6" id="KW-0808">Transferase</keyword>
<evidence type="ECO:0000256" key="7">
    <source>
        <dbReference type="ARBA" id="ARBA00022723"/>
    </source>
</evidence>
<evidence type="ECO:0000256" key="4">
    <source>
        <dbReference type="ARBA" id="ARBA00005415"/>
    </source>
</evidence>
<dbReference type="Gene3D" id="3.30.40.10">
    <property type="entry name" value="Zinc/RING finger domain, C3HC4 (zinc finger)"/>
    <property type="match status" value="1"/>
</dbReference>
<keyword evidence="11" id="KW-0862">Zinc</keyword>
<dbReference type="GO" id="GO:0061630">
    <property type="term" value="F:ubiquitin protein ligase activity"/>
    <property type="evidence" value="ECO:0007669"/>
    <property type="project" value="UniProtKB-EC"/>
</dbReference>
<dbReference type="GO" id="GO:0005634">
    <property type="term" value="C:nucleus"/>
    <property type="evidence" value="ECO:0007669"/>
    <property type="project" value="TreeGrafter"/>
</dbReference>
<evidence type="ECO:0000256" key="8">
    <source>
        <dbReference type="ARBA" id="ARBA00022737"/>
    </source>
</evidence>
<accession>A0A183J8L8</accession>
<keyword evidence="16" id="KW-1185">Reference proteome</keyword>
<comment type="subcellular location">
    <subcellularLocation>
        <location evidence="2">Cell projection</location>
        <location evidence="2">Axon</location>
    </subcellularLocation>
</comment>
<evidence type="ECO:0000256" key="13">
    <source>
        <dbReference type="PROSITE-ProRule" id="PRU00175"/>
    </source>
</evidence>
<dbReference type="PANTHER" id="PTHR45943">
    <property type="entry name" value="E3 UBIQUITIN-PROTEIN LIGASE MYCBP2"/>
    <property type="match status" value="1"/>
</dbReference>
<dbReference type="InterPro" id="IPR013083">
    <property type="entry name" value="Znf_RING/FYVE/PHD"/>
</dbReference>
<dbReference type="WBParaSite" id="SBAD_0001262101-mRNA-1">
    <property type="protein sequence ID" value="SBAD_0001262101-mRNA-1"/>
    <property type="gene ID" value="SBAD_0001262101"/>
</dbReference>
<dbReference type="GO" id="GO:0008582">
    <property type="term" value="P:regulation of synaptic assembly at neuromuscular junction"/>
    <property type="evidence" value="ECO:0007669"/>
    <property type="project" value="TreeGrafter"/>
</dbReference>
<keyword evidence="8" id="KW-0677">Repeat</keyword>
<dbReference type="Proteomes" id="UP000270296">
    <property type="component" value="Unassembled WGS sequence"/>
</dbReference>
<protein>
    <recommendedName>
        <fullName evidence="5">RCR-type E3 ubiquitin transferase</fullName>
        <ecNumber evidence="5">2.3.2.33</ecNumber>
    </recommendedName>
</protein>
<dbReference type="InterPro" id="IPR001841">
    <property type="entry name" value="Znf_RING"/>
</dbReference>
<dbReference type="EC" id="2.3.2.33" evidence="5"/>
<dbReference type="GO" id="GO:0099174">
    <property type="term" value="P:regulation of presynapse organization"/>
    <property type="evidence" value="ECO:0007669"/>
    <property type="project" value="UniProtKB-ARBA"/>
</dbReference>
<sequence>MICFWERLSAAPSIRLSCGHVFHYHCCQNSLKNKWYGPRISFNFMTCPLCRKTIDHQLLKSLLTPFTALQAEIQEKALMRLDYEGMRNCPEITDPHSRFYNDATAFAMEKYAYFQCYKCQKSYFGGTAECQAAQASSDYDPTELHGAEYLQYKCRYCCSIAVFFCFGTTHFCARCHDHYGELAEAQLSKLPQCPTGSMGQRLPSCPLKVVHPPSGIEFPLGCSLCTYTKDF</sequence>
<evidence type="ECO:0000313" key="15">
    <source>
        <dbReference type="EMBL" id="VDP46461.1"/>
    </source>
</evidence>
<evidence type="ECO:0000313" key="16">
    <source>
        <dbReference type="Proteomes" id="UP000270296"/>
    </source>
</evidence>
<evidence type="ECO:0000256" key="11">
    <source>
        <dbReference type="ARBA" id="ARBA00022833"/>
    </source>
</evidence>
<evidence type="ECO:0000313" key="17">
    <source>
        <dbReference type="WBParaSite" id="SBAD_0001262101-mRNA-1"/>
    </source>
</evidence>
<evidence type="ECO:0000256" key="9">
    <source>
        <dbReference type="ARBA" id="ARBA00022771"/>
    </source>
</evidence>
<keyword evidence="9 13" id="KW-0863">Zinc-finger</keyword>
<dbReference type="OrthoDB" id="5807770at2759"/>
<dbReference type="FunFam" id="3.30.40.10:FF:000078">
    <property type="entry name" value="E3 ubiquitin-protein ligase MYCBP2 isoform X1"/>
    <property type="match status" value="1"/>
</dbReference>
<evidence type="ECO:0000256" key="1">
    <source>
        <dbReference type="ARBA" id="ARBA00000333"/>
    </source>
</evidence>
<reference evidence="17" key="1">
    <citation type="submission" date="2016-06" db="UniProtKB">
        <authorList>
            <consortium name="WormBaseParasite"/>
        </authorList>
    </citation>
    <scope>IDENTIFICATION</scope>
</reference>
<reference evidence="15 16" key="2">
    <citation type="submission" date="2018-11" db="EMBL/GenBank/DDBJ databases">
        <authorList>
            <consortium name="Pathogen Informatics"/>
        </authorList>
    </citation>
    <scope>NUCLEOTIDE SEQUENCE [LARGE SCALE GENOMIC DNA]</scope>
</reference>
<comment type="catalytic activity">
    <reaction evidence="1">
        <text>[E2 ubiquitin-conjugating enzyme]-S-ubiquitinyl-L-cysteine + [acceptor protein]-L-threonine = [E2 ubiquitin-conjugating enzyme]-L-cysteine + [acceptor protein]-3-O-ubiquitinyl-L-threonine.</text>
        <dbReference type="EC" id="2.3.2.33"/>
    </reaction>
</comment>
<keyword evidence="10" id="KW-0833">Ubl conjugation pathway</keyword>
<evidence type="ECO:0000256" key="12">
    <source>
        <dbReference type="ARBA" id="ARBA00023273"/>
    </source>
</evidence>
<evidence type="ECO:0000256" key="5">
    <source>
        <dbReference type="ARBA" id="ARBA00012249"/>
    </source>
</evidence>
<keyword evidence="7" id="KW-0479">Metal-binding</keyword>
<dbReference type="PANTHER" id="PTHR45943:SF1">
    <property type="entry name" value="E3 UBIQUITIN-PROTEIN LIGASE MYCBP2"/>
    <property type="match status" value="1"/>
</dbReference>
<dbReference type="EMBL" id="UZAM01017220">
    <property type="protein sequence ID" value="VDP46461.1"/>
    <property type="molecule type" value="Genomic_DNA"/>
</dbReference>
<evidence type="ECO:0000256" key="2">
    <source>
        <dbReference type="ARBA" id="ARBA00004489"/>
    </source>
</evidence>
<gene>
    <name evidence="15" type="ORF">SBAD_LOCUS12216</name>
</gene>
<name>A0A183J8L8_9BILA</name>
<evidence type="ECO:0000259" key="14">
    <source>
        <dbReference type="PROSITE" id="PS50089"/>
    </source>
</evidence>
<evidence type="ECO:0000256" key="6">
    <source>
        <dbReference type="ARBA" id="ARBA00022679"/>
    </source>
</evidence>
<evidence type="ECO:0000256" key="10">
    <source>
        <dbReference type="ARBA" id="ARBA00022786"/>
    </source>
</evidence>
<feature type="domain" description="RING-type" evidence="14">
    <location>
        <begin position="2"/>
        <end position="51"/>
    </location>
</feature>
<dbReference type="GO" id="GO:0007411">
    <property type="term" value="P:axon guidance"/>
    <property type="evidence" value="ECO:0007669"/>
    <property type="project" value="TreeGrafter"/>
</dbReference>